<dbReference type="Pfam" id="PF05437">
    <property type="entry name" value="AzlD"/>
    <property type="match status" value="1"/>
</dbReference>
<evidence type="ECO:0000313" key="3">
    <source>
        <dbReference type="Proteomes" id="UP000527616"/>
    </source>
</evidence>
<comment type="caution">
    <text evidence="2">The sequence shown here is derived from an EMBL/GenBank/DDBJ whole genome shotgun (WGS) entry which is preliminary data.</text>
</comment>
<evidence type="ECO:0000256" key="1">
    <source>
        <dbReference type="SAM" id="Phobius"/>
    </source>
</evidence>
<evidence type="ECO:0008006" key="4">
    <source>
        <dbReference type="Google" id="ProtNLM"/>
    </source>
</evidence>
<keyword evidence="1" id="KW-0812">Transmembrane</keyword>
<feature type="transmembrane region" description="Helical" evidence="1">
    <location>
        <begin position="6"/>
        <end position="25"/>
    </location>
</feature>
<accession>A0A7Z0IM40</accession>
<organism evidence="2 3">
    <name type="scientific">Naumannella cuiyingiana</name>
    <dbReference type="NCBI Taxonomy" id="1347891"/>
    <lineage>
        <taxon>Bacteria</taxon>
        <taxon>Bacillati</taxon>
        <taxon>Actinomycetota</taxon>
        <taxon>Actinomycetes</taxon>
        <taxon>Propionibacteriales</taxon>
        <taxon>Propionibacteriaceae</taxon>
        <taxon>Naumannella</taxon>
    </lineage>
</organism>
<dbReference type="Proteomes" id="UP000527616">
    <property type="component" value="Unassembled WGS sequence"/>
</dbReference>
<feature type="transmembrane region" description="Helical" evidence="1">
    <location>
        <begin position="32"/>
        <end position="55"/>
    </location>
</feature>
<dbReference type="RefSeq" id="WP_179445969.1">
    <property type="nucleotide sequence ID" value="NZ_JACBZS010000001.1"/>
</dbReference>
<keyword evidence="1" id="KW-0472">Membrane</keyword>
<evidence type="ECO:0000313" key="2">
    <source>
        <dbReference type="EMBL" id="NYI72245.1"/>
    </source>
</evidence>
<gene>
    <name evidence="2" type="ORF">GGQ54_002805</name>
</gene>
<keyword evidence="3" id="KW-1185">Reference proteome</keyword>
<feature type="transmembrane region" description="Helical" evidence="1">
    <location>
        <begin position="67"/>
        <end position="95"/>
    </location>
</feature>
<dbReference type="EMBL" id="JACBZS010000001">
    <property type="protein sequence ID" value="NYI72245.1"/>
    <property type="molecule type" value="Genomic_DNA"/>
</dbReference>
<sequence>MSWWWLIAGCAAAYLIKLSGFCIPARFLERPLIVRIAGCMTIGLLASLVVVNTIASGQQVSLDARLLALGAAAVALVLRAPFIVVVVVGAVAAALGRLAGLA</sequence>
<protein>
    <recommendedName>
        <fullName evidence="4">Branched-chain amino acid transporter AzlD</fullName>
    </recommendedName>
</protein>
<dbReference type="InterPro" id="IPR008407">
    <property type="entry name" value="Brnchd-chn_aa_trnsp_AzlD"/>
</dbReference>
<dbReference type="AlphaFoldDB" id="A0A7Z0IM40"/>
<name>A0A7Z0IM40_9ACTN</name>
<keyword evidence="1" id="KW-1133">Transmembrane helix</keyword>
<reference evidence="2 3" key="1">
    <citation type="submission" date="2020-07" db="EMBL/GenBank/DDBJ databases">
        <title>Sequencing the genomes of 1000 actinobacteria strains.</title>
        <authorList>
            <person name="Klenk H.-P."/>
        </authorList>
    </citation>
    <scope>NUCLEOTIDE SEQUENCE [LARGE SCALE GENOMIC DNA]</scope>
    <source>
        <strain evidence="2 3">DSM 103164</strain>
    </source>
</reference>
<proteinExistence type="predicted"/>